<sequence>MKINRNKHTLPIYYQIKEILKEKIENEEYKVGDFIPSEIELSNEFNVNRTTIVRALDQLVKDGYISKKKGQRTVVINNKLQRSFKNILTDSDSFLSNNTKNYTLSNSLYSNELPSRYATLLNVNEGYKAIVVETEISSNDRDIGLLQNLIKNDIILPKNIDEIDLDLRETLEKYNDIDIVKKKEIVNIITAPKDILSMKKGSLIVRFTRIYYTDKNIPISCTNAFINPLDYSYSMEMNV</sequence>
<reference evidence="5 6" key="1">
    <citation type="submission" date="2020-07" db="EMBL/GenBank/DDBJ databases">
        <title>Electron transfer.</title>
        <authorList>
            <person name="Huang L."/>
            <person name="Liu X."/>
            <person name="Zhou S."/>
        </authorList>
    </citation>
    <scope>NUCLEOTIDE SEQUENCE [LARGE SCALE GENOMIC DNA]</scope>
    <source>
        <strain evidence="5 6">Lx1</strain>
    </source>
</reference>
<evidence type="ECO:0000256" key="2">
    <source>
        <dbReference type="ARBA" id="ARBA00023125"/>
    </source>
</evidence>
<keyword evidence="2" id="KW-0238">DNA-binding</keyword>
<dbReference type="Proteomes" id="UP000512286">
    <property type="component" value="Chromosome"/>
</dbReference>
<dbReference type="Pfam" id="PF00392">
    <property type="entry name" value="GntR"/>
    <property type="match status" value="1"/>
</dbReference>
<evidence type="ECO:0000313" key="6">
    <source>
        <dbReference type="Proteomes" id="UP000512286"/>
    </source>
</evidence>
<dbReference type="InterPro" id="IPR028978">
    <property type="entry name" value="Chorismate_lyase_/UTRA_dom_sf"/>
</dbReference>
<dbReference type="SUPFAM" id="SSF46785">
    <property type="entry name" value="Winged helix' DNA-binding domain"/>
    <property type="match status" value="1"/>
</dbReference>
<dbReference type="GO" id="GO:0045892">
    <property type="term" value="P:negative regulation of DNA-templated transcription"/>
    <property type="evidence" value="ECO:0007669"/>
    <property type="project" value="TreeGrafter"/>
</dbReference>
<proteinExistence type="predicted"/>
<dbReference type="PANTHER" id="PTHR44846">
    <property type="entry name" value="MANNOSYL-D-GLYCERATE TRANSPORT/METABOLISM SYSTEM REPRESSOR MNGR-RELATED"/>
    <property type="match status" value="1"/>
</dbReference>
<dbReference type="RefSeq" id="WP_181601998.1">
    <property type="nucleotide sequence ID" value="NZ_CP059378.1"/>
</dbReference>
<organism evidence="5 6">
    <name type="scientific">Clostridium intestinale</name>
    <dbReference type="NCBI Taxonomy" id="36845"/>
    <lineage>
        <taxon>Bacteria</taxon>
        <taxon>Bacillati</taxon>
        <taxon>Bacillota</taxon>
        <taxon>Clostridia</taxon>
        <taxon>Eubacteriales</taxon>
        <taxon>Clostridiaceae</taxon>
        <taxon>Clostridium</taxon>
    </lineage>
</organism>
<dbReference type="PRINTS" id="PR00035">
    <property type="entry name" value="HTHGNTR"/>
</dbReference>
<evidence type="ECO:0000259" key="4">
    <source>
        <dbReference type="PROSITE" id="PS50949"/>
    </source>
</evidence>
<dbReference type="PANTHER" id="PTHR44846:SF1">
    <property type="entry name" value="MANNOSYL-D-GLYCERATE TRANSPORT_METABOLISM SYSTEM REPRESSOR MNGR-RELATED"/>
    <property type="match status" value="1"/>
</dbReference>
<keyword evidence="1" id="KW-0805">Transcription regulation</keyword>
<feature type="domain" description="HTH gntR-type" evidence="4">
    <location>
        <begin position="10"/>
        <end position="78"/>
    </location>
</feature>
<dbReference type="SMART" id="SM00345">
    <property type="entry name" value="HTH_GNTR"/>
    <property type="match status" value="1"/>
</dbReference>
<dbReference type="InterPro" id="IPR000524">
    <property type="entry name" value="Tscrpt_reg_HTH_GntR"/>
</dbReference>
<dbReference type="EMBL" id="CP059378">
    <property type="protein sequence ID" value="QLY80070.1"/>
    <property type="molecule type" value="Genomic_DNA"/>
</dbReference>
<dbReference type="GO" id="GO:0003677">
    <property type="term" value="F:DNA binding"/>
    <property type="evidence" value="ECO:0007669"/>
    <property type="project" value="UniProtKB-KW"/>
</dbReference>
<name>A0A7D6VU38_9CLOT</name>
<dbReference type="AlphaFoldDB" id="A0A7D6VU38"/>
<dbReference type="InterPro" id="IPR036388">
    <property type="entry name" value="WH-like_DNA-bd_sf"/>
</dbReference>
<dbReference type="InterPro" id="IPR050679">
    <property type="entry name" value="Bact_HTH_transcr_reg"/>
</dbReference>
<keyword evidence="3" id="KW-0804">Transcription</keyword>
<dbReference type="Gene3D" id="3.40.1410.10">
    <property type="entry name" value="Chorismate lyase-like"/>
    <property type="match status" value="1"/>
</dbReference>
<dbReference type="CDD" id="cd07377">
    <property type="entry name" value="WHTH_GntR"/>
    <property type="match status" value="1"/>
</dbReference>
<dbReference type="Gene3D" id="1.10.10.10">
    <property type="entry name" value="Winged helix-like DNA-binding domain superfamily/Winged helix DNA-binding domain"/>
    <property type="match status" value="1"/>
</dbReference>
<evidence type="ECO:0000313" key="5">
    <source>
        <dbReference type="EMBL" id="QLY80070.1"/>
    </source>
</evidence>
<accession>A0A7D6VU38</accession>
<dbReference type="FunFam" id="1.10.10.10:FF:000079">
    <property type="entry name" value="GntR family transcriptional regulator"/>
    <property type="match status" value="1"/>
</dbReference>
<dbReference type="GO" id="GO:0003700">
    <property type="term" value="F:DNA-binding transcription factor activity"/>
    <property type="evidence" value="ECO:0007669"/>
    <property type="project" value="InterPro"/>
</dbReference>
<dbReference type="InterPro" id="IPR036390">
    <property type="entry name" value="WH_DNA-bd_sf"/>
</dbReference>
<dbReference type="PROSITE" id="PS50949">
    <property type="entry name" value="HTH_GNTR"/>
    <property type="match status" value="1"/>
</dbReference>
<dbReference type="KEGG" id="cint:HZF06_00265"/>
<protein>
    <submittedName>
        <fullName evidence="5">GntR family transcriptional regulator</fullName>
    </submittedName>
</protein>
<dbReference type="SUPFAM" id="SSF64288">
    <property type="entry name" value="Chorismate lyase-like"/>
    <property type="match status" value="1"/>
</dbReference>
<evidence type="ECO:0000256" key="3">
    <source>
        <dbReference type="ARBA" id="ARBA00023163"/>
    </source>
</evidence>
<evidence type="ECO:0000256" key="1">
    <source>
        <dbReference type="ARBA" id="ARBA00023015"/>
    </source>
</evidence>
<gene>
    <name evidence="5" type="ORF">HZF06_00265</name>
</gene>